<comment type="cofactor">
    <cofactor evidence="1">
        <name>FAD</name>
        <dbReference type="ChEBI" id="CHEBI:57692"/>
    </cofactor>
</comment>
<dbReference type="Gene3D" id="3.90.700.10">
    <property type="entry name" value="Succinate dehydrogenase/fumarate reductase flavoprotein, catalytic domain"/>
    <property type="match status" value="1"/>
</dbReference>
<dbReference type="InterPro" id="IPR036188">
    <property type="entry name" value="FAD/NAD-bd_sf"/>
</dbReference>
<evidence type="ECO:0000256" key="1">
    <source>
        <dbReference type="ARBA" id="ARBA00001974"/>
    </source>
</evidence>
<dbReference type="EMBL" id="JAKNCT010000001">
    <property type="protein sequence ID" value="MCG5029919.1"/>
    <property type="molecule type" value="Genomic_DNA"/>
</dbReference>
<evidence type="ECO:0000256" key="2">
    <source>
        <dbReference type="ARBA" id="ARBA00022630"/>
    </source>
</evidence>
<evidence type="ECO:0000313" key="6">
    <source>
        <dbReference type="EMBL" id="MCG5029919.1"/>
    </source>
</evidence>
<accession>A0ABS9MMS7</accession>
<dbReference type="SUPFAM" id="SSF56425">
    <property type="entry name" value="Succinate dehydrogenase/fumarate reductase flavoprotein, catalytic domain"/>
    <property type="match status" value="1"/>
</dbReference>
<feature type="domain" description="FAD-dependent oxidoreductase 2 FAD-binding" evidence="5">
    <location>
        <begin position="37"/>
        <end position="448"/>
    </location>
</feature>
<protein>
    <submittedName>
        <fullName evidence="6">FAD-dependent oxidoreductase</fullName>
    </submittedName>
</protein>
<keyword evidence="7" id="KW-1185">Reference proteome</keyword>
<comment type="caution">
    <text evidence="6">The sequence shown here is derived from an EMBL/GenBank/DDBJ whole genome shotgun (WGS) entry which is preliminary data.</text>
</comment>
<evidence type="ECO:0000256" key="3">
    <source>
        <dbReference type="ARBA" id="ARBA00022827"/>
    </source>
</evidence>
<dbReference type="RefSeq" id="WP_237977575.1">
    <property type="nucleotide sequence ID" value="NZ_JAKNCT010000001.1"/>
</dbReference>
<evidence type="ECO:0000256" key="4">
    <source>
        <dbReference type="ARBA" id="ARBA00023002"/>
    </source>
</evidence>
<dbReference type="Gene3D" id="3.50.50.60">
    <property type="entry name" value="FAD/NAD(P)-binding domain"/>
    <property type="match status" value="1"/>
</dbReference>
<keyword evidence="2" id="KW-0285">Flavoprotein</keyword>
<proteinExistence type="predicted"/>
<organism evidence="6 7">
    <name type="scientific">Mesosutterella porci</name>
    <dbReference type="NCBI Taxonomy" id="2915351"/>
    <lineage>
        <taxon>Bacteria</taxon>
        <taxon>Pseudomonadati</taxon>
        <taxon>Pseudomonadota</taxon>
        <taxon>Betaproteobacteria</taxon>
        <taxon>Burkholderiales</taxon>
        <taxon>Sutterellaceae</taxon>
        <taxon>Mesosutterella</taxon>
    </lineage>
</organism>
<name>A0ABS9MMS7_9BURK</name>
<dbReference type="InterPro" id="IPR050315">
    <property type="entry name" value="FAD-oxidoreductase_2"/>
</dbReference>
<dbReference type="PANTHER" id="PTHR43400">
    <property type="entry name" value="FUMARATE REDUCTASE"/>
    <property type="match status" value="1"/>
</dbReference>
<reference evidence="6 7" key="1">
    <citation type="submission" date="2022-02" db="EMBL/GenBank/DDBJ databases">
        <title>Mesosutterella porci, a novel member of the family Sutterellaceae from pig feces.</title>
        <authorList>
            <person name="Wylensek D."/>
            <person name="Clavel T."/>
        </authorList>
    </citation>
    <scope>NUCLEOTIDE SEQUENCE [LARGE SCALE GENOMIC DNA]</scope>
    <source>
        <strain evidence="7">oilRF-744-wt-GAM-9</strain>
    </source>
</reference>
<dbReference type="SUPFAM" id="SSF51905">
    <property type="entry name" value="FAD/NAD(P)-binding domain"/>
    <property type="match status" value="1"/>
</dbReference>
<keyword evidence="4" id="KW-0560">Oxidoreductase</keyword>
<evidence type="ECO:0000259" key="5">
    <source>
        <dbReference type="Pfam" id="PF00890"/>
    </source>
</evidence>
<gene>
    <name evidence="6" type="ORF">MAF45_00410</name>
</gene>
<dbReference type="InterPro" id="IPR027477">
    <property type="entry name" value="Succ_DH/fumarate_Rdtase_cat_sf"/>
</dbReference>
<evidence type="ECO:0000313" key="7">
    <source>
        <dbReference type="Proteomes" id="UP001297600"/>
    </source>
</evidence>
<dbReference type="Pfam" id="PF00890">
    <property type="entry name" value="FAD_binding_2"/>
    <property type="match status" value="1"/>
</dbReference>
<dbReference type="PANTHER" id="PTHR43400:SF10">
    <property type="entry name" value="3-OXOSTEROID 1-DEHYDROGENASE"/>
    <property type="match status" value="1"/>
</dbReference>
<dbReference type="Proteomes" id="UP001297600">
    <property type="component" value="Unassembled WGS sequence"/>
</dbReference>
<keyword evidence="3" id="KW-0274">FAD</keyword>
<dbReference type="InterPro" id="IPR003953">
    <property type="entry name" value="FAD-dep_OxRdtase_2_FAD-bd"/>
</dbReference>
<sequence>MKRRTILLAGAAVAAAGAGLSAWRASRPPTGWDEDFDVIAVGGGAAGLSAAATSAAAGASVLLLEKEPQLGGDTLISGGNFNAVVPSSAQNGLPPDSEALFLSQILDSGAGLNSPDVAAALATGASGALAWLKSLGMRFLPGVREIYGGRFPRAHKPVLPRGEGYIRALLAECERRKVQIRLSSPVRSLIRAQDGRVLGVAVTDNGAPKLIRARRGVIIASGGYGSSRDMLKTYAPDFADLPHDNAPGVTGEMILAGRQAGATVMNMNLVECIPGSGQDSDGQIRLDIAPTRMIMVNSRGRRFVDETDYRARITQAILKLTPRRCWSIADSDTVASYDLATQKSLHRGLHAGTIFRARTPGELAAQIGVPPRALAQTMSEMRLRRGLRTPPFWAAPVNLRVHATLGGLKIDSRGRCLDPSGLPIPGLWAAGAATGNVHGANRLGGNGINTAVVFGRAAGEDAARA</sequence>